<dbReference type="RefSeq" id="WP_092255053.1">
    <property type="nucleotide sequence ID" value="NZ_CP047199.1"/>
</dbReference>
<dbReference type="InterPro" id="IPR022183">
    <property type="entry name" value="DUF3710"/>
</dbReference>
<evidence type="ECO:0000313" key="2">
    <source>
        <dbReference type="EMBL" id="SER45070.1"/>
    </source>
</evidence>
<dbReference type="AlphaFoldDB" id="A0A1H9PA56"/>
<dbReference type="Proteomes" id="UP000198929">
    <property type="component" value="Unassembled WGS sequence"/>
</dbReference>
<proteinExistence type="predicted"/>
<evidence type="ECO:0000256" key="1">
    <source>
        <dbReference type="SAM" id="MobiDB-lite"/>
    </source>
</evidence>
<evidence type="ECO:0000313" key="3">
    <source>
        <dbReference type="Proteomes" id="UP000198929"/>
    </source>
</evidence>
<dbReference type="STRING" id="1121357.SAMN05661109_00266"/>
<gene>
    <name evidence="2" type="ORF">SAMN05661109_00266</name>
</gene>
<reference evidence="3" key="1">
    <citation type="submission" date="2016-10" db="EMBL/GenBank/DDBJ databases">
        <authorList>
            <person name="Varghese N."/>
            <person name="Submissions S."/>
        </authorList>
    </citation>
    <scope>NUCLEOTIDE SEQUENCE [LARGE SCALE GENOMIC DNA]</scope>
    <source>
        <strain evidence="3">DSM 20524</strain>
    </source>
</reference>
<dbReference type="Pfam" id="PF12502">
    <property type="entry name" value="DUF3710"/>
    <property type="match status" value="1"/>
</dbReference>
<dbReference type="EMBL" id="FOGQ01000001">
    <property type="protein sequence ID" value="SER45070.1"/>
    <property type="molecule type" value="Genomic_DNA"/>
</dbReference>
<organism evidence="2 3">
    <name type="scientific">Corynebacterium cystitidis DSM 20524</name>
    <dbReference type="NCBI Taxonomy" id="1121357"/>
    <lineage>
        <taxon>Bacteria</taxon>
        <taxon>Bacillati</taxon>
        <taxon>Actinomycetota</taxon>
        <taxon>Actinomycetes</taxon>
        <taxon>Mycobacteriales</taxon>
        <taxon>Corynebacteriaceae</taxon>
        <taxon>Corynebacterium</taxon>
    </lineage>
</organism>
<feature type="compositionally biased region" description="Low complexity" evidence="1">
    <location>
        <begin position="21"/>
        <end position="30"/>
    </location>
</feature>
<sequence>MALWPFGKNSKHQQEHEEQQGQEWQSGGPESVEPAESVQAEVSGESADTELPLASGATGVVEHDPVSGDVGPFDGDSVEINDFDFSDFGVSILNLGSMRIPLPQESQVQVEMGDQSPRMLHIVTHHGRITPVAFAAPSSGGQWDQSVDEIADGMRGQGMPVTLEMGPWGREVVGTGTNGVIRIFGVDGPRWMLRMTCAAPAGKEEQLASLAREMAARTFVYRGNDPILAGNSLPVILPQQLAEQVQQAVQQRAQQQMAQQGQTHEDMQRLANNQQQNGNQQ</sequence>
<evidence type="ECO:0008006" key="4">
    <source>
        <dbReference type="Google" id="ProtNLM"/>
    </source>
</evidence>
<protein>
    <recommendedName>
        <fullName evidence="4">DUF3710 domain-containing protein</fullName>
    </recommendedName>
</protein>
<accession>A0A1H9PA56</accession>
<feature type="region of interest" description="Disordered" evidence="1">
    <location>
        <begin position="1"/>
        <end position="49"/>
    </location>
</feature>
<name>A0A1H9PA56_9CORY</name>
<keyword evidence="3" id="KW-1185">Reference proteome</keyword>